<organism evidence="1 2">
    <name type="scientific">Melia azedarach</name>
    <name type="common">Chinaberry tree</name>
    <dbReference type="NCBI Taxonomy" id="155640"/>
    <lineage>
        <taxon>Eukaryota</taxon>
        <taxon>Viridiplantae</taxon>
        <taxon>Streptophyta</taxon>
        <taxon>Embryophyta</taxon>
        <taxon>Tracheophyta</taxon>
        <taxon>Spermatophyta</taxon>
        <taxon>Magnoliopsida</taxon>
        <taxon>eudicotyledons</taxon>
        <taxon>Gunneridae</taxon>
        <taxon>Pentapetalae</taxon>
        <taxon>rosids</taxon>
        <taxon>malvids</taxon>
        <taxon>Sapindales</taxon>
        <taxon>Meliaceae</taxon>
        <taxon>Melia</taxon>
    </lineage>
</organism>
<sequence>MICIWLLIWACINSSSAQQYYDYSDCSEDSSFPGSRYTCTSVQNSCNTFLVYRANGYFRTFSNITQLFQLNSDESDEVLQLNKLISHSEILKPGREILIPVNCSCSGRFFQANVSYIAPGSTTYSEIACTVFEGLTKPPTLAEENLFQGNVFKTGSKLHVPLKCACPDNFSQNEGVKYLVTYPFVEGDRPDLLSMKFGISLAELCAANRLAPTPTIYPNTTFLVPLKKDPVINLDIADSQPPIPGFLPTINIEMTSKSKLKTVYIVGSVLGLCLALLALLACGLYIKALRKWKGERLQSFNVRSSASISCSTARSSPRSAQTGRSSSNSCLSPDLLVGIKYSLCSYSIQDLKKATKGFNEVTKIGDQAYKGMIDNAEVMIKQMRFEDTRQVIDVHSKINHINIVSLLGVCYGESDLSWSYLCFEFPSNGCLRDCLSNPSISLRWHKRTQIAFDVATALHYLHHFIFPTYAHLSVNSRNIFLTANWRAKIANIGPIPSVGSSKGIENATIVKGWIAPEYLQHGSISEKVDIFAFGVVLLELLSAREDMDGRLFKDSIGFLGGSAIEGGCFEQLRSFMDPSLKEDYPLAEALCFAVLAKACVEDDPLHRPSMNDIMKVLARTI</sequence>
<protein>
    <submittedName>
        <fullName evidence="1">LysM receptor kinase</fullName>
    </submittedName>
</protein>
<keyword evidence="1" id="KW-0808">Transferase</keyword>
<keyword evidence="1" id="KW-0675">Receptor</keyword>
<comment type="caution">
    <text evidence="1">The sequence shown here is derived from an EMBL/GenBank/DDBJ whole genome shotgun (WGS) entry which is preliminary data.</text>
</comment>
<proteinExistence type="predicted"/>
<keyword evidence="1" id="KW-0418">Kinase</keyword>
<accession>A0ACC1YPK2</accession>
<reference evidence="1 2" key="1">
    <citation type="journal article" date="2023" name="Science">
        <title>Complex scaffold remodeling in plant triterpene biosynthesis.</title>
        <authorList>
            <person name="De La Pena R."/>
            <person name="Hodgson H."/>
            <person name="Liu J.C."/>
            <person name="Stephenson M.J."/>
            <person name="Martin A.C."/>
            <person name="Owen C."/>
            <person name="Harkess A."/>
            <person name="Leebens-Mack J."/>
            <person name="Jimenez L.E."/>
            <person name="Osbourn A."/>
            <person name="Sattely E.S."/>
        </authorList>
    </citation>
    <scope>NUCLEOTIDE SEQUENCE [LARGE SCALE GENOMIC DNA]</scope>
    <source>
        <strain evidence="2">cv. JPN11</strain>
        <tissue evidence="1">Leaf</tissue>
    </source>
</reference>
<keyword evidence="2" id="KW-1185">Reference proteome</keyword>
<evidence type="ECO:0000313" key="2">
    <source>
        <dbReference type="Proteomes" id="UP001164539"/>
    </source>
</evidence>
<dbReference type="EMBL" id="CM051395">
    <property type="protein sequence ID" value="KAJ4725083.1"/>
    <property type="molecule type" value="Genomic_DNA"/>
</dbReference>
<evidence type="ECO:0000313" key="1">
    <source>
        <dbReference type="EMBL" id="KAJ4725083.1"/>
    </source>
</evidence>
<dbReference type="Proteomes" id="UP001164539">
    <property type="component" value="Chromosome 2"/>
</dbReference>
<gene>
    <name evidence="1" type="ORF">OWV82_004001</name>
</gene>
<name>A0ACC1YPK2_MELAZ</name>